<proteinExistence type="inferred from homology"/>
<dbReference type="RefSeq" id="XP_031945790.1">
    <property type="nucleotide sequence ID" value="XM_032086205.1"/>
</dbReference>
<keyword evidence="2" id="KW-0521">NADP</keyword>
<evidence type="ECO:0000256" key="1">
    <source>
        <dbReference type="ARBA" id="ARBA00006484"/>
    </source>
</evidence>
<evidence type="ECO:0000256" key="3">
    <source>
        <dbReference type="ARBA" id="ARBA00023002"/>
    </source>
</evidence>
<dbReference type="Proteomes" id="UP000325579">
    <property type="component" value="Unassembled WGS sequence"/>
</dbReference>
<dbReference type="EMBL" id="ML736743">
    <property type="protein sequence ID" value="KAE8408471.1"/>
    <property type="molecule type" value="Genomic_DNA"/>
</dbReference>
<protein>
    <submittedName>
        <fullName evidence="4">Uncharacterized protein</fullName>
    </submittedName>
</protein>
<dbReference type="PANTHER" id="PTHR24320:SF252">
    <property type="entry name" value="DEHYDROGENASE_REDUCTASE FAMILY PROTEIN, PUTATIVE (AFU_ORTHOLOGUE AFUA_3G08550)-RELATED"/>
    <property type="match status" value="1"/>
</dbReference>
<organism evidence="4 5">
    <name type="scientific">Aspergillus pseudonomiae</name>
    <dbReference type="NCBI Taxonomy" id="1506151"/>
    <lineage>
        <taxon>Eukaryota</taxon>
        <taxon>Fungi</taxon>
        <taxon>Dikarya</taxon>
        <taxon>Ascomycota</taxon>
        <taxon>Pezizomycotina</taxon>
        <taxon>Eurotiomycetes</taxon>
        <taxon>Eurotiomycetidae</taxon>
        <taxon>Eurotiales</taxon>
        <taxon>Aspergillaceae</taxon>
        <taxon>Aspergillus</taxon>
        <taxon>Aspergillus subgen. Circumdati</taxon>
    </lineage>
</organism>
<dbReference type="SUPFAM" id="SSF51735">
    <property type="entry name" value="NAD(P)-binding Rossmann-fold domains"/>
    <property type="match status" value="1"/>
</dbReference>
<sequence>MDCDPYQPTVNVSLWIRTEEARISMMAGYLPEPLRMMVTNPAISDFTSDGPLPYALRQKFTGWPPPPAAADISLASQTVLVTGATSGVGLEAARQLAQLGPRLLILGARNLSKADEVKRQLEQDTPHIAVQVAKLDLEDLSSVDRFVDGLHASAIHLDLALLNAGFFANDDRMTPDGYSSLFQVNFLSTAYLAFRLLPLLQTTTTAPGASPQGPRLVLVTSEAHAWTTFPVLPEPTENSLPILSSFRQKESLGSADDQYYRAKLFLALIGKELSRRLTTMQMATSVVITTPGFCASNFFPDSVMTRLIQLISARSIQQGGALHVFAATAQGPQMHGAYLRDGKPTRLSKFAEGPQGQILQQRLWAEMEKFLAGRGHLLSSILKPSSPHQSDGSV</sequence>
<dbReference type="GO" id="GO:0016491">
    <property type="term" value="F:oxidoreductase activity"/>
    <property type="evidence" value="ECO:0007669"/>
    <property type="project" value="UniProtKB-KW"/>
</dbReference>
<dbReference type="InterPro" id="IPR002347">
    <property type="entry name" value="SDR_fam"/>
</dbReference>
<accession>A0A5N7DPU0</accession>
<comment type="similarity">
    <text evidence="1">Belongs to the short-chain dehydrogenases/reductases (SDR) family.</text>
</comment>
<gene>
    <name evidence="4" type="ORF">BDV37DRAFT_278956</name>
</gene>
<dbReference type="InterPro" id="IPR036291">
    <property type="entry name" value="NAD(P)-bd_dom_sf"/>
</dbReference>
<name>A0A5N7DPU0_9EURO</name>
<evidence type="ECO:0000313" key="4">
    <source>
        <dbReference type="EMBL" id="KAE8408471.1"/>
    </source>
</evidence>
<dbReference type="GeneID" id="43670896"/>
<reference evidence="4 5" key="1">
    <citation type="submission" date="2019-04" db="EMBL/GenBank/DDBJ databases">
        <authorList>
            <consortium name="DOE Joint Genome Institute"/>
            <person name="Mondo S."/>
            <person name="Kjaerbolling I."/>
            <person name="Vesth T."/>
            <person name="Frisvad J.C."/>
            <person name="Nybo J.L."/>
            <person name="Theobald S."/>
            <person name="Kildgaard S."/>
            <person name="Isbrandt T."/>
            <person name="Kuo A."/>
            <person name="Sato A."/>
            <person name="Lyhne E.K."/>
            <person name="Kogle M.E."/>
            <person name="Wiebenga A."/>
            <person name="Kun R.S."/>
            <person name="Lubbers R.J."/>
            <person name="Makela M.R."/>
            <person name="Barry K."/>
            <person name="Chovatia M."/>
            <person name="Clum A."/>
            <person name="Daum C."/>
            <person name="Haridas S."/>
            <person name="He G."/>
            <person name="LaButti K."/>
            <person name="Lipzen A."/>
            <person name="Riley R."/>
            <person name="Salamov A."/>
            <person name="Simmons B.A."/>
            <person name="Magnuson J.K."/>
            <person name="Henrissat B."/>
            <person name="Mortensen U.H."/>
            <person name="Larsen T.O."/>
            <person name="Devries R.P."/>
            <person name="Grigoriev I.V."/>
            <person name="Machida M."/>
            <person name="Baker S.E."/>
            <person name="Andersen M.R."/>
            <person name="Cantor M.N."/>
            <person name="Hua S.X."/>
        </authorList>
    </citation>
    <scope>NUCLEOTIDE SEQUENCE [LARGE SCALE GENOMIC DNA]</scope>
    <source>
        <strain evidence="4 5">CBS 119388</strain>
    </source>
</reference>
<dbReference type="AlphaFoldDB" id="A0A5N7DPU0"/>
<evidence type="ECO:0000313" key="5">
    <source>
        <dbReference type="Proteomes" id="UP000325579"/>
    </source>
</evidence>
<dbReference type="OrthoDB" id="542013at2759"/>
<keyword evidence="3" id="KW-0560">Oxidoreductase</keyword>
<dbReference type="Gene3D" id="3.40.50.720">
    <property type="entry name" value="NAD(P)-binding Rossmann-like Domain"/>
    <property type="match status" value="1"/>
</dbReference>
<dbReference type="PANTHER" id="PTHR24320">
    <property type="entry name" value="RETINOL DEHYDROGENASE"/>
    <property type="match status" value="1"/>
</dbReference>
<dbReference type="Pfam" id="PF00106">
    <property type="entry name" value="adh_short"/>
    <property type="match status" value="1"/>
</dbReference>
<accession>A0A5N6IC28</accession>
<keyword evidence="5" id="KW-1185">Reference proteome</keyword>
<evidence type="ECO:0000256" key="2">
    <source>
        <dbReference type="ARBA" id="ARBA00022857"/>
    </source>
</evidence>